<comment type="catalytic activity">
    <reaction evidence="1">
        <text>a phosphate monoester + H2O = an alcohol + phosphate</text>
        <dbReference type="Rhea" id="RHEA:15017"/>
        <dbReference type="ChEBI" id="CHEBI:15377"/>
        <dbReference type="ChEBI" id="CHEBI:30879"/>
        <dbReference type="ChEBI" id="CHEBI:43474"/>
        <dbReference type="ChEBI" id="CHEBI:67140"/>
        <dbReference type="EC" id="3.1.3.2"/>
    </reaction>
</comment>
<evidence type="ECO:0000256" key="5">
    <source>
        <dbReference type="ARBA" id="ARBA00022801"/>
    </source>
</evidence>
<evidence type="ECO:0000256" key="3">
    <source>
        <dbReference type="ARBA" id="ARBA00012646"/>
    </source>
</evidence>
<evidence type="ECO:0000256" key="2">
    <source>
        <dbReference type="ARBA" id="ARBA00005375"/>
    </source>
</evidence>
<keyword evidence="5" id="KW-0378">Hydrolase</keyword>
<dbReference type="RefSeq" id="XP_012546808.1">
    <property type="nucleotide sequence ID" value="XM_012691354.4"/>
</dbReference>
<dbReference type="OrthoDB" id="258392at2759"/>
<dbReference type="SUPFAM" id="SSF53254">
    <property type="entry name" value="Phosphoglycerate mutase-like"/>
    <property type="match status" value="1"/>
</dbReference>
<dbReference type="EC" id="3.1.3.2" evidence="3"/>
<dbReference type="GO" id="GO:0003993">
    <property type="term" value="F:acid phosphatase activity"/>
    <property type="evidence" value="ECO:0007669"/>
    <property type="project" value="UniProtKB-EC"/>
</dbReference>
<keyword evidence="7" id="KW-0325">Glycoprotein</keyword>
<dbReference type="InterPro" id="IPR029033">
    <property type="entry name" value="His_PPase_superfam"/>
</dbReference>
<dbReference type="Pfam" id="PF00328">
    <property type="entry name" value="His_Phos_2"/>
    <property type="match status" value="1"/>
</dbReference>
<comment type="similarity">
    <text evidence="2">Belongs to the histidine acid phosphatase family.</text>
</comment>
<dbReference type="GeneID" id="101735607"/>
<evidence type="ECO:0000256" key="8">
    <source>
        <dbReference type="SAM" id="SignalP"/>
    </source>
</evidence>
<dbReference type="InterPro" id="IPR050645">
    <property type="entry name" value="Histidine_acid_phosphatase"/>
</dbReference>
<keyword evidence="6" id="KW-1015">Disulfide bond</keyword>
<evidence type="ECO:0000313" key="10">
    <source>
        <dbReference type="Proteomes" id="UP000005204"/>
    </source>
</evidence>
<proteinExistence type="inferred from homology"/>
<feature type="chain" id="PRO_5035748894" description="acid phosphatase" evidence="8">
    <location>
        <begin position="20"/>
        <end position="381"/>
    </location>
</feature>
<evidence type="ECO:0000313" key="9">
    <source>
        <dbReference type="EnsemblMetazoa" id="XP_012546808.1"/>
    </source>
</evidence>
<evidence type="ECO:0000256" key="1">
    <source>
        <dbReference type="ARBA" id="ARBA00000032"/>
    </source>
</evidence>
<dbReference type="SMR" id="A0A8R2C6G7"/>
<reference evidence="9" key="2">
    <citation type="submission" date="2022-06" db="UniProtKB">
        <authorList>
            <consortium name="EnsemblMetazoa"/>
        </authorList>
    </citation>
    <scope>IDENTIFICATION</scope>
    <source>
        <strain evidence="9">p50T (Dazao)</strain>
    </source>
</reference>
<sequence length="381" mass="42580">MRVVYFVGVLAALAQHVRAGDATDGTELVSTFLVHRHGDRTPVEITLAMSTDPAALEQAAAPYGFGQLTEFGKKTSYKVGEYIKSRYGALLSDRYNASEIFIRSTDSTRTKMTVLTAMAAVYPPPEDNWSSEIHWTPVPYTTVPPKYDHNLANLNCPEFISFYYDQFMKPSEKMAPYRDFLARWSEILGFDLVQMPALAYMFYDVYTAQLGLGVPLDEATAQKFPEIEAAAGAAIDVVFGDENYIALQAGVLLNEFLKAAAAVVGGESARRVHVYSAHDYNVYSLMAVSRISPRQGVPKYGSVFSLELRKVTATGKYVVLPVYLRSPYEQIQYLQVEGCSALLCDLEEFQQLTSRYVLEEDEWRTKCGFTHDLEVDDSSIN</sequence>
<organism evidence="9 10">
    <name type="scientific">Bombyx mori</name>
    <name type="common">Silk moth</name>
    <dbReference type="NCBI Taxonomy" id="7091"/>
    <lineage>
        <taxon>Eukaryota</taxon>
        <taxon>Metazoa</taxon>
        <taxon>Ecdysozoa</taxon>
        <taxon>Arthropoda</taxon>
        <taxon>Hexapoda</taxon>
        <taxon>Insecta</taxon>
        <taxon>Pterygota</taxon>
        <taxon>Neoptera</taxon>
        <taxon>Endopterygota</taxon>
        <taxon>Lepidoptera</taxon>
        <taxon>Glossata</taxon>
        <taxon>Ditrysia</taxon>
        <taxon>Bombycoidea</taxon>
        <taxon>Bombycidae</taxon>
        <taxon>Bombycinae</taxon>
        <taxon>Bombyx</taxon>
    </lineage>
</organism>
<dbReference type="Proteomes" id="UP000005204">
    <property type="component" value="Unassembled WGS sequence"/>
</dbReference>
<evidence type="ECO:0000256" key="6">
    <source>
        <dbReference type="ARBA" id="ARBA00023157"/>
    </source>
</evidence>
<dbReference type="Gene3D" id="3.40.50.1240">
    <property type="entry name" value="Phosphoglycerate mutase-like"/>
    <property type="match status" value="1"/>
</dbReference>
<name>A0A8R2C6G7_BOMMO</name>
<dbReference type="AlphaFoldDB" id="A0A8R2C6G7"/>
<dbReference type="EnsemblMetazoa" id="XM_012691354.3">
    <property type="protein sequence ID" value="XP_012546808.1"/>
    <property type="gene ID" value="LOC101735607"/>
</dbReference>
<keyword evidence="10" id="KW-1185">Reference proteome</keyword>
<dbReference type="PANTHER" id="PTHR11567">
    <property type="entry name" value="ACID PHOSPHATASE-RELATED"/>
    <property type="match status" value="1"/>
</dbReference>
<reference evidence="10" key="1">
    <citation type="journal article" date="2008" name="Insect Biochem. Mol. Biol.">
        <title>The genome of a lepidopteran model insect, the silkworm Bombyx mori.</title>
        <authorList>
            <consortium name="International Silkworm Genome Consortium"/>
        </authorList>
    </citation>
    <scope>NUCLEOTIDE SEQUENCE [LARGE SCALE GENOMIC DNA]</scope>
    <source>
        <strain evidence="10">p50T</strain>
    </source>
</reference>
<evidence type="ECO:0000256" key="7">
    <source>
        <dbReference type="ARBA" id="ARBA00023180"/>
    </source>
</evidence>
<accession>A0A8R2C6G7</accession>
<protein>
    <recommendedName>
        <fullName evidence="3">acid phosphatase</fullName>
        <ecNumber evidence="3">3.1.3.2</ecNumber>
    </recommendedName>
</protein>
<dbReference type="InterPro" id="IPR000560">
    <property type="entry name" value="His_Pase_clade-2"/>
</dbReference>
<evidence type="ECO:0000256" key="4">
    <source>
        <dbReference type="ARBA" id="ARBA00022729"/>
    </source>
</evidence>
<dbReference type="PANTHER" id="PTHR11567:SF211">
    <property type="entry name" value="PROSTATIC ACID PHOSPHATASE"/>
    <property type="match status" value="1"/>
</dbReference>
<dbReference type="OMA" id="QHIRRRY"/>
<dbReference type="KEGG" id="bmor:101735607"/>
<feature type="signal peptide" evidence="8">
    <location>
        <begin position="1"/>
        <end position="19"/>
    </location>
</feature>
<dbReference type="CDD" id="cd07061">
    <property type="entry name" value="HP_HAP_like"/>
    <property type="match status" value="1"/>
</dbReference>
<keyword evidence="4 8" id="KW-0732">Signal</keyword>